<protein>
    <submittedName>
        <fullName evidence="1">Uncharacterized protein</fullName>
    </submittedName>
</protein>
<reference evidence="1 2" key="1">
    <citation type="submission" date="2024-04" db="EMBL/GenBank/DDBJ databases">
        <title>Novel species of the genus Ideonella isolated from streams.</title>
        <authorList>
            <person name="Lu H."/>
        </authorList>
    </citation>
    <scope>NUCLEOTIDE SEQUENCE [LARGE SCALE GENOMIC DNA]</scope>
    <source>
        <strain evidence="1 2">DXS29W</strain>
    </source>
</reference>
<evidence type="ECO:0000313" key="2">
    <source>
        <dbReference type="Proteomes" id="UP001371218"/>
    </source>
</evidence>
<dbReference type="EMBL" id="JBBUTG010000028">
    <property type="protein sequence ID" value="MEK8034364.1"/>
    <property type="molecule type" value="Genomic_DNA"/>
</dbReference>
<comment type="caution">
    <text evidence="1">The sequence shown here is derived from an EMBL/GenBank/DDBJ whole genome shotgun (WGS) entry which is preliminary data.</text>
</comment>
<organism evidence="1 2">
    <name type="scientific">Ideonella lacteola</name>
    <dbReference type="NCBI Taxonomy" id="2984193"/>
    <lineage>
        <taxon>Bacteria</taxon>
        <taxon>Pseudomonadati</taxon>
        <taxon>Pseudomonadota</taxon>
        <taxon>Betaproteobacteria</taxon>
        <taxon>Burkholderiales</taxon>
        <taxon>Sphaerotilaceae</taxon>
        <taxon>Ideonella</taxon>
    </lineage>
</organism>
<accession>A0ABU9BZ22</accession>
<proteinExistence type="predicted"/>
<dbReference type="Proteomes" id="UP001371218">
    <property type="component" value="Unassembled WGS sequence"/>
</dbReference>
<name>A0ABU9BZ22_9BURK</name>
<keyword evidence="2" id="KW-1185">Reference proteome</keyword>
<gene>
    <name evidence="1" type="ORF">AACH06_26350</name>
</gene>
<evidence type="ECO:0000313" key="1">
    <source>
        <dbReference type="EMBL" id="MEK8034364.1"/>
    </source>
</evidence>
<dbReference type="RefSeq" id="WP_341428793.1">
    <property type="nucleotide sequence ID" value="NZ_JBBUTG010000028.1"/>
</dbReference>
<sequence>MTQVSDAGAPAALVNEATLRALVDFEAAQQRVRDRLAPLADGESLLRFFVHYASWNGHFANGVSALSSLLGSSRQLFREAGFPRAVADRSNFIASYFFDAARDEYDDHINPARDSHRCMAQAALISMKNFFSLPEAMLEEDEPTELVAVNDGVLAGYTGQPAAGDGRAAQAFWGIGYHLGSELLADQEFSLIDEHLRQHQPALVHHLMRSTVQLAGGTHRCYAWVGVHSGHGGGVEADHFDYALEGAHSALRFLVGTDTASAVQALQRGFQAFERDHARFFRIGA</sequence>